<evidence type="ECO:0000256" key="1">
    <source>
        <dbReference type="ARBA" id="ARBA00007472"/>
    </source>
</evidence>
<feature type="region of interest" description="Disordered" evidence="12">
    <location>
        <begin position="445"/>
        <end position="486"/>
    </location>
</feature>
<accession>A0A4Z1P9J2</accession>
<reference evidence="13 14" key="1">
    <citation type="submission" date="2019-04" db="EMBL/GenBank/DDBJ databases">
        <title>High contiguity whole genome sequence and gene annotation resource for two Venturia nashicola isolates.</title>
        <authorList>
            <person name="Prokchorchik M."/>
            <person name="Won K."/>
            <person name="Lee Y."/>
            <person name="Choi E.D."/>
            <person name="Segonzac C."/>
            <person name="Sohn K.H."/>
        </authorList>
    </citation>
    <scope>NUCLEOTIDE SEQUENCE [LARGE SCALE GENOMIC DNA]</scope>
    <source>
        <strain evidence="13 14">PRI2</strain>
    </source>
</reference>
<dbReference type="PANTHER" id="PTHR31961:SF3">
    <property type="entry name" value="SENSITIVE TO HIGH EXPRESSION PROTEIN 9, MITOCHONDRIAL"/>
    <property type="match status" value="1"/>
</dbReference>
<feature type="compositionally biased region" description="Polar residues" evidence="12">
    <location>
        <begin position="1"/>
        <end position="15"/>
    </location>
</feature>
<comment type="subunit">
    <text evidence="10">Homooligomer.</text>
</comment>
<dbReference type="Proteomes" id="UP000298493">
    <property type="component" value="Unassembled WGS sequence"/>
</dbReference>
<protein>
    <recommendedName>
        <fullName evidence="10">Sensitive to high expression protein 9, mitochondrial</fullName>
    </recommendedName>
</protein>
<dbReference type="Pfam" id="PF05546">
    <property type="entry name" value="She9_MDM33"/>
    <property type="match status" value="1"/>
</dbReference>
<comment type="caution">
    <text evidence="10">Lacks conserved residue(s) required for the propagation of feature annotation.</text>
</comment>
<comment type="similarity">
    <text evidence="1 10">Belongs to the SHE9 family.</text>
</comment>
<evidence type="ECO:0000256" key="6">
    <source>
        <dbReference type="ARBA" id="ARBA00023054"/>
    </source>
</evidence>
<evidence type="ECO:0000256" key="11">
    <source>
        <dbReference type="SAM" id="Coils"/>
    </source>
</evidence>
<gene>
    <name evidence="13" type="ORF">E6O75_ATG03756</name>
</gene>
<evidence type="ECO:0000313" key="14">
    <source>
        <dbReference type="Proteomes" id="UP000298493"/>
    </source>
</evidence>
<comment type="function">
    <text evidence="9">Required for the maintenance of the structure of the mitochondrial inner membrane. Involved in mitochondrial morphology. Causes growth arrest when highly overexpressed.</text>
</comment>
<keyword evidence="7 10" id="KW-0496">Mitochondrion</keyword>
<keyword evidence="14" id="KW-1185">Reference proteome</keyword>
<evidence type="ECO:0000256" key="7">
    <source>
        <dbReference type="ARBA" id="ARBA00023128"/>
    </source>
</evidence>
<keyword evidence="2 10" id="KW-0812">Transmembrane</keyword>
<evidence type="ECO:0000313" key="13">
    <source>
        <dbReference type="EMBL" id="TID25893.1"/>
    </source>
</evidence>
<feature type="coiled-coil region" evidence="11">
    <location>
        <begin position="177"/>
        <end position="204"/>
    </location>
</feature>
<evidence type="ECO:0000256" key="3">
    <source>
        <dbReference type="ARBA" id="ARBA00022792"/>
    </source>
</evidence>
<evidence type="ECO:0000256" key="9">
    <source>
        <dbReference type="ARBA" id="ARBA00024807"/>
    </source>
</evidence>
<feature type="compositionally biased region" description="Low complexity" evidence="12">
    <location>
        <begin position="463"/>
        <end position="478"/>
    </location>
</feature>
<keyword evidence="4 10" id="KW-0809">Transit peptide</keyword>
<comment type="subcellular location">
    <subcellularLocation>
        <location evidence="10">Mitochondrion inner membrane</location>
        <topology evidence="10">Multi-pass membrane protein</topology>
    </subcellularLocation>
</comment>
<comment type="caution">
    <text evidence="13">The sequence shown here is derived from an EMBL/GenBank/DDBJ whole genome shotgun (WGS) entry which is preliminary data.</text>
</comment>
<organism evidence="13 14">
    <name type="scientific">Venturia nashicola</name>
    <dbReference type="NCBI Taxonomy" id="86259"/>
    <lineage>
        <taxon>Eukaryota</taxon>
        <taxon>Fungi</taxon>
        <taxon>Dikarya</taxon>
        <taxon>Ascomycota</taxon>
        <taxon>Pezizomycotina</taxon>
        <taxon>Dothideomycetes</taxon>
        <taxon>Pleosporomycetidae</taxon>
        <taxon>Venturiales</taxon>
        <taxon>Venturiaceae</taxon>
        <taxon>Venturia</taxon>
    </lineage>
</organism>
<keyword evidence="8 10" id="KW-0472">Membrane</keyword>
<name>A0A4Z1P9J2_9PEZI</name>
<evidence type="ECO:0000256" key="5">
    <source>
        <dbReference type="ARBA" id="ARBA00022989"/>
    </source>
</evidence>
<evidence type="ECO:0000256" key="8">
    <source>
        <dbReference type="ARBA" id="ARBA00023136"/>
    </source>
</evidence>
<evidence type="ECO:0000256" key="10">
    <source>
        <dbReference type="RuleBase" id="RU364128"/>
    </source>
</evidence>
<dbReference type="PANTHER" id="PTHR31961">
    <property type="entry name" value="SENSITIVE TO HIGH EXPRESSION PROTEIN 9, MITOCHONDRIAL"/>
    <property type="match status" value="1"/>
</dbReference>
<dbReference type="AlphaFoldDB" id="A0A4Z1P9J2"/>
<dbReference type="GO" id="GO:0007007">
    <property type="term" value="P:inner mitochondrial membrane organization"/>
    <property type="evidence" value="ECO:0007669"/>
    <property type="project" value="TreeGrafter"/>
</dbReference>
<feature type="transmembrane region" description="Helical" evidence="10">
    <location>
        <begin position="222"/>
        <end position="242"/>
    </location>
</feature>
<evidence type="ECO:0000256" key="12">
    <source>
        <dbReference type="SAM" id="MobiDB-lite"/>
    </source>
</evidence>
<feature type="region of interest" description="Disordered" evidence="12">
    <location>
        <begin position="1"/>
        <end position="54"/>
    </location>
</feature>
<proteinExistence type="inferred from homology"/>
<dbReference type="InterPro" id="IPR008839">
    <property type="entry name" value="MDM33_fungi"/>
</dbReference>
<keyword evidence="6 11" id="KW-0175">Coiled coil</keyword>
<evidence type="ECO:0000256" key="2">
    <source>
        <dbReference type="ARBA" id="ARBA00022692"/>
    </source>
</evidence>
<keyword evidence="3 10" id="KW-0999">Mitochondrion inner membrane</keyword>
<evidence type="ECO:0000256" key="4">
    <source>
        <dbReference type="ARBA" id="ARBA00022946"/>
    </source>
</evidence>
<dbReference type="GO" id="GO:0005743">
    <property type="term" value="C:mitochondrial inner membrane"/>
    <property type="evidence" value="ECO:0007669"/>
    <property type="project" value="UniProtKB-SubCell"/>
</dbReference>
<keyword evidence="5 10" id="KW-1133">Transmembrane helix</keyword>
<sequence length="503" mass="56595">MRNLLQSETENVSQHSQRDEKSEEAPLDLDIAKSIEANNASQPPRTARPKVHAVPDEDLPSYREHMRSRLGTRFNELMDDLMPKLALASQKINTYTGTDYSGIAALRKEIAEQEQLVKSRSGAVKEAKELLEVARAKESSSRKEVVRLLERKHAWTDADLEQYMGLIRSEHANDQAVVAAKEEVAAMERELEEARTRLEQRERKQYHEEQIWSDTIRRNSTWITFVLMGVNILLLLSTTAFIEPWRRKRMVKEIKKALEEQHLLRTIPEVVPVTEKEVEKEMDQVIEPTGVPLEVVEETTFATVPQVEAPEDTISPSATPVEAVKMEETRLRTVEDTLMPTIEDPLLDTARISETTPETTILDQGKFGAEQIKHQIQDLFSDKPVTVRKVDVTAVALEGAAVGAALVGLISNKLHSRNRYQTINLNLDLKQTSNSTIPTLKMGLPVHTTEKPSTSETKETVKNTQTTSTPSTSSNTQSEAEKAADKLYDELIEAEYAKREGGA</sequence>
<dbReference type="EMBL" id="SNSC02000003">
    <property type="protein sequence ID" value="TID25893.1"/>
    <property type="molecule type" value="Genomic_DNA"/>
</dbReference>